<dbReference type="PhylomeDB" id="B3S3M0"/>
<protein>
    <submittedName>
        <fullName evidence="2">Uncharacterized protein</fullName>
    </submittedName>
</protein>
<reference evidence="2 3" key="1">
    <citation type="journal article" date="2008" name="Nature">
        <title>The Trichoplax genome and the nature of placozoans.</title>
        <authorList>
            <person name="Srivastava M."/>
            <person name="Begovic E."/>
            <person name="Chapman J."/>
            <person name="Putnam N.H."/>
            <person name="Hellsten U."/>
            <person name="Kawashima T."/>
            <person name="Kuo A."/>
            <person name="Mitros T."/>
            <person name="Salamov A."/>
            <person name="Carpenter M.L."/>
            <person name="Signorovitch A.Y."/>
            <person name="Moreno M.A."/>
            <person name="Kamm K."/>
            <person name="Grimwood J."/>
            <person name="Schmutz J."/>
            <person name="Shapiro H."/>
            <person name="Grigoriev I.V."/>
            <person name="Buss L.W."/>
            <person name="Schierwater B."/>
            <person name="Dellaporta S.L."/>
            <person name="Rokhsar D.S."/>
        </authorList>
    </citation>
    <scope>NUCLEOTIDE SEQUENCE [LARGE SCALE GENOMIC DNA]</scope>
    <source>
        <strain evidence="2 3">Grell-BS-1999</strain>
    </source>
</reference>
<dbReference type="Proteomes" id="UP000009022">
    <property type="component" value="Unassembled WGS sequence"/>
</dbReference>
<dbReference type="KEGG" id="tad:TRIADDRAFT_58772"/>
<sequence length="1024" mass="115581">MNKSGGVSGNSDGKENEFSLRWLEDVFEQSKGYTGANEKNENKQQKDPKLIENMTKKEEIQRQTSNDILSKEMIHQPGNISTNNSDKDISPSIPLHLLDDVIDQNENSTSGKNIACREISKETTKQKHTHETYIDDIINEITDTTTRLDKVKGTNSLGGQTLAQTCTEMATCQDRNAIFTGDENLGKARSGVENLKNRDNLLPSLKENSIEDRSNAPKLVKGKLLDSQLDAMDTVMKKTAHTEMKTPNVDVKDAILMAIETEYKDVNLDPNFRAMPTSLKDSAKNIDEMNVKTGQSSNQLITENNLIAQSLDGMIKDIQSNIDNNSNQKTKLILANEKCQKDVSETSSDNDHVGKLGTVQDSENQAGSDGKDDKSIIIDGSTQVASHHSIPDLSKLDLEGREEIDHDVRFLVDEINTDILDLDKTIVEGDATAQKIEERTDAFEKDKFKVNDSSNNEDRKCDTKLDLADTEVSGNKGKQKLVDQQSVHQDLTVESSNLSETLDNLLATDFDQSKISHDQKVSAKQQRKSIDKSKSVRHGQTQDFKARSINNSKGIVERHDRVRAKYSQEKISTKTNKLKGDQKVCMSSAEVVLLRQLGLQEKLLCMGFRADVKATGNQYTLMTNMNNPKAPREQLAAIKNSQDGISANLSAFLRQYSHLINDINRILRNKRILAGVYLDNEAVFVIGINNEEYDKAVAFLKEQYQTKEFKLHYKKNLLEDWTNVHQYFTHKFAHYHRVFVDFCINTIDKTVNTTVVGVLNEIDYVVSKAKKYLMVYKGNAHHHTSFDDRFDEFVIGKMKLLKVEFLQRFCNDDLMAIQNRYQCQVLFEANKGESSSEDSKVIIKYRHSQISTAISQIDAEIRSIPVVCKSISVGKSQFSKILRYVISEKDKGKLANLKDSLQFSIDVADVQIRRITKENSKLRAPAWKKVNRGLRVTCPSLKYNNTSFSQQASSFTYLPSKMSSMLLLNKLSPSTFSSWSCNVPIIDDNQKIDFNGKVITVLKRPLQAISNNVSIDKISRRFIR</sequence>
<organism evidence="2 3">
    <name type="scientific">Trichoplax adhaerens</name>
    <name type="common">Trichoplax reptans</name>
    <dbReference type="NCBI Taxonomy" id="10228"/>
    <lineage>
        <taxon>Eukaryota</taxon>
        <taxon>Metazoa</taxon>
        <taxon>Placozoa</taxon>
        <taxon>Uniplacotomia</taxon>
        <taxon>Trichoplacea</taxon>
        <taxon>Trichoplacidae</taxon>
        <taxon>Trichoplax</taxon>
    </lineage>
</organism>
<evidence type="ECO:0000313" key="3">
    <source>
        <dbReference type="Proteomes" id="UP000009022"/>
    </source>
</evidence>
<dbReference type="InParanoid" id="B3S3M0"/>
<dbReference type="GeneID" id="6755904"/>
<feature type="region of interest" description="Disordered" evidence="1">
    <location>
        <begin position="343"/>
        <end position="375"/>
    </location>
</feature>
<evidence type="ECO:0000256" key="1">
    <source>
        <dbReference type="SAM" id="MobiDB-lite"/>
    </source>
</evidence>
<dbReference type="EMBL" id="DS985248">
    <property type="protein sequence ID" value="EDV22825.1"/>
    <property type="molecule type" value="Genomic_DNA"/>
</dbReference>
<feature type="compositionally biased region" description="Basic and acidic residues" evidence="1">
    <location>
        <begin position="343"/>
        <end position="354"/>
    </location>
</feature>
<dbReference type="HOGENOM" id="CLU_295495_0_0_1"/>
<proteinExistence type="predicted"/>
<name>B3S3M0_TRIAD</name>
<feature type="compositionally biased region" description="Basic and acidic residues" evidence="1">
    <location>
        <begin position="38"/>
        <end position="61"/>
    </location>
</feature>
<dbReference type="AlphaFoldDB" id="B3S3M0"/>
<dbReference type="RefSeq" id="XP_002114691.1">
    <property type="nucleotide sequence ID" value="XM_002114655.1"/>
</dbReference>
<feature type="region of interest" description="Disordered" evidence="1">
    <location>
        <begin position="31"/>
        <end position="61"/>
    </location>
</feature>
<keyword evidence="3" id="KW-1185">Reference proteome</keyword>
<dbReference type="CTD" id="6755904"/>
<evidence type="ECO:0000313" key="2">
    <source>
        <dbReference type="EMBL" id="EDV22825.1"/>
    </source>
</evidence>
<accession>B3S3M0</accession>
<feature type="region of interest" description="Disordered" evidence="1">
    <location>
        <begin position="516"/>
        <end position="541"/>
    </location>
</feature>
<gene>
    <name evidence="2" type="ORF">TRIADDRAFT_58772</name>
</gene>